<proteinExistence type="inferred from homology"/>
<dbReference type="CDD" id="cd06661">
    <property type="entry name" value="GGCT_like"/>
    <property type="match status" value="1"/>
</dbReference>
<dbReference type="GO" id="GO:0061928">
    <property type="term" value="F:glutathione specific gamma-glutamylcyclotransferase activity"/>
    <property type="evidence" value="ECO:0007669"/>
    <property type="project" value="UniProtKB-EC"/>
</dbReference>
<dbReference type="EMBL" id="JAWQEG010000768">
    <property type="protein sequence ID" value="KAK3885777.1"/>
    <property type="molecule type" value="Genomic_DNA"/>
</dbReference>
<dbReference type="EC" id="4.3.2.7" evidence="2"/>
<accession>A0AAE1G3V2</accession>
<evidence type="ECO:0000256" key="5">
    <source>
        <dbReference type="ARBA" id="ARBA00045227"/>
    </source>
</evidence>
<evidence type="ECO:0000256" key="3">
    <source>
        <dbReference type="ARBA" id="ARBA00023239"/>
    </source>
</evidence>
<dbReference type="InterPro" id="IPR013024">
    <property type="entry name" value="GGCT-like"/>
</dbReference>
<protein>
    <recommendedName>
        <fullName evidence="2">glutathione-specific gamma-glutamylcyclotransferase</fullName>
        <ecNumber evidence="2">4.3.2.7</ecNumber>
    </recommendedName>
    <alternativeName>
        <fullName evidence="4">Cation transport regulator-like protein 2</fullName>
    </alternativeName>
</protein>
<dbReference type="InterPro" id="IPR006840">
    <property type="entry name" value="ChaC"/>
</dbReference>
<evidence type="ECO:0000256" key="2">
    <source>
        <dbReference type="ARBA" id="ARBA00012344"/>
    </source>
</evidence>
<comment type="catalytic activity">
    <reaction evidence="6">
        <text>glutathione = L-cysteinylglycine + 5-oxo-L-proline</text>
        <dbReference type="Rhea" id="RHEA:47724"/>
        <dbReference type="ChEBI" id="CHEBI:57925"/>
        <dbReference type="ChEBI" id="CHEBI:58402"/>
        <dbReference type="ChEBI" id="CHEBI:61694"/>
        <dbReference type="EC" id="4.3.2.7"/>
    </reaction>
</comment>
<dbReference type="Gene3D" id="3.10.490.10">
    <property type="entry name" value="Gamma-glutamyl cyclotransferase-like"/>
    <property type="match status" value="1"/>
</dbReference>
<comment type="caution">
    <text evidence="7">The sequence shown here is derived from an EMBL/GenBank/DDBJ whole genome shotgun (WGS) entry which is preliminary data.</text>
</comment>
<dbReference type="PANTHER" id="PTHR12192:SF2">
    <property type="entry name" value="GLUTATHIONE-SPECIFIC GAMMA-GLUTAMYLCYCLOTRANSFERASE 2"/>
    <property type="match status" value="1"/>
</dbReference>
<keyword evidence="8" id="KW-1185">Reference proteome</keyword>
<name>A0AAE1G3V2_PETCI</name>
<evidence type="ECO:0000256" key="4">
    <source>
        <dbReference type="ARBA" id="ARBA00043195"/>
    </source>
</evidence>
<dbReference type="InterPro" id="IPR036568">
    <property type="entry name" value="GGCT-like_sf"/>
</dbReference>
<dbReference type="Pfam" id="PF04752">
    <property type="entry name" value="ChaC"/>
    <property type="match status" value="1"/>
</dbReference>
<dbReference type="Proteomes" id="UP001286313">
    <property type="component" value="Unassembled WGS sequence"/>
</dbReference>
<evidence type="ECO:0000256" key="1">
    <source>
        <dbReference type="ARBA" id="ARBA00009662"/>
    </source>
</evidence>
<gene>
    <name evidence="7" type="ORF">Pcinc_010037</name>
</gene>
<evidence type="ECO:0000313" key="8">
    <source>
        <dbReference type="Proteomes" id="UP001286313"/>
    </source>
</evidence>
<dbReference type="SUPFAM" id="SSF110857">
    <property type="entry name" value="Gamma-glutamyl cyclotransferase-like"/>
    <property type="match status" value="1"/>
</dbReference>
<sequence length="180" mass="20197">MMWVFGYGSLTWKANFPYCQQEVGYIKGYARRFWQASEDHRGVPGKSGRVVTLVPAEDPEARVWGVAYRIAEEDREDVISLLDYREKDGYQRINDVSFHPKDPSLPPWTLTIYIATSSNPFFVGYTPESEIAAIISSAVGPSGTNAEYLFNLAATMTAFGVDDNHLFTIDTEVKKILGNV</sequence>
<keyword evidence="3" id="KW-0456">Lyase</keyword>
<evidence type="ECO:0000313" key="7">
    <source>
        <dbReference type="EMBL" id="KAK3885777.1"/>
    </source>
</evidence>
<comment type="similarity">
    <text evidence="1">Belongs to the gamma-glutamylcyclotransferase family. ChaC subfamily.</text>
</comment>
<evidence type="ECO:0000256" key="6">
    <source>
        <dbReference type="ARBA" id="ARBA00048073"/>
    </source>
</evidence>
<dbReference type="PANTHER" id="PTHR12192">
    <property type="entry name" value="CATION TRANSPORT PROTEIN CHAC-RELATED"/>
    <property type="match status" value="1"/>
</dbReference>
<reference evidence="7" key="1">
    <citation type="submission" date="2023-10" db="EMBL/GenBank/DDBJ databases">
        <title>Genome assemblies of two species of porcelain crab, Petrolisthes cinctipes and Petrolisthes manimaculis (Anomura: Porcellanidae).</title>
        <authorList>
            <person name="Angst P."/>
        </authorList>
    </citation>
    <scope>NUCLEOTIDE SEQUENCE</scope>
    <source>
        <strain evidence="7">PB745_01</strain>
        <tissue evidence="7">Gill</tissue>
    </source>
</reference>
<organism evidence="7 8">
    <name type="scientific">Petrolisthes cinctipes</name>
    <name type="common">Flat porcelain crab</name>
    <dbReference type="NCBI Taxonomy" id="88211"/>
    <lineage>
        <taxon>Eukaryota</taxon>
        <taxon>Metazoa</taxon>
        <taxon>Ecdysozoa</taxon>
        <taxon>Arthropoda</taxon>
        <taxon>Crustacea</taxon>
        <taxon>Multicrustacea</taxon>
        <taxon>Malacostraca</taxon>
        <taxon>Eumalacostraca</taxon>
        <taxon>Eucarida</taxon>
        <taxon>Decapoda</taxon>
        <taxon>Pleocyemata</taxon>
        <taxon>Anomura</taxon>
        <taxon>Galatheoidea</taxon>
        <taxon>Porcellanidae</taxon>
        <taxon>Petrolisthes</taxon>
    </lineage>
</organism>
<dbReference type="AlphaFoldDB" id="A0AAE1G3V2"/>
<dbReference type="GO" id="GO:0006751">
    <property type="term" value="P:glutathione catabolic process"/>
    <property type="evidence" value="ECO:0007669"/>
    <property type="project" value="InterPro"/>
</dbReference>
<dbReference type="GO" id="GO:0005737">
    <property type="term" value="C:cytoplasm"/>
    <property type="evidence" value="ECO:0007669"/>
    <property type="project" value="TreeGrafter"/>
</dbReference>
<comment type="function">
    <text evidence="5">Catalyzes the cleavage of glutathione into 5-oxo-L-proline and a Cys-Gly dipeptide. Acts specifically on glutathione, but not on other gamma-glutamyl peptides.</text>
</comment>